<dbReference type="NCBIfam" id="NF002341">
    <property type="entry name" value="PRK01305.1-1"/>
    <property type="match status" value="1"/>
</dbReference>
<comment type="catalytic activity">
    <reaction evidence="4">
        <text>N-terminal L-aspartyl-[protein] + L-leucyl-tRNA(Leu) = N-terminal L-leucyl-L-aspartyl-[protein] + tRNA(Leu) + H(+)</text>
        <dbReference type="Rhea" id="RHEA:50420"/>
        <dbReference type="Rhea" id="RHEA-COMP:9613"/>
        <dbReference type="Rhea" id="RHEA-COMP:9622"/>
        <dbReference type="Rhea" id="RHEA-COMP:12669"/>
        <dbReference type="Rhea" id="RHEA-COMP:12674"/>
        <dbReference type="ChEBI" id="CHEBI:15378"/>
        <dbReference type="ChEBI" id="CHEBI:64720"/>
        <dbReference type="ChEBI" id="CHEBI:78442"/>
        <dbReference type="ChEBI" id="CHEBI:78494"/>
        <dbReference type="ChEBI" id="CHEBI:133042"/>
        <dbReference type="EC" id="2.3.2.29"/>
    </reaction>
</comment>
<dbReference type="NCBIfam" id="NF002346">
    <property type="entry name" value="PRK01305.2-3"/>
    <property type="match status" value="1"/>
</dbReference>
<dbReference type="Proteomes" id="UP001408594">
    <property type="component" value="Unassembled WGS sequence"/>
</dbReference>
<evidence type="ECO:0000313" key="8">
    <source>
        <dbReference type="Proteomes" id="UP001408594"/>
    </source>
</evidence>
<gene>
    <name evidence="4 7" type="primary">bpt</name>
    <name evidence="7" type="ORF">Maes01_00138</name>
</gene>
<reference evidence="7 8" key="1">
    <citation type="submission" date="2024-02" db="EMBL/GenBank/DDBJ databases">
        <title>Microbulbifer aestuariivivens NBRC 112533.</title>
        <authorList>
            <person name="Ichikawa N."/>
            <person name="Katano-Makiyama Y."/>
            <person name="Hidaka K."/>
        </authorList>
    </citation>
    <scope>NUCLEOTIDE SEQUENCE [LARGE SCALE GENOMIC DNA]</scope>
    <source>
        <strain evidence="7 8">NBRC 112533</strain>
    </source>
</reference>
<dbReference type="EC" id="2.3.2.29" evidence="4"/>
<keyword evidence="8" id="KW-1185">Reference proteome</keyword>
<dbReference type="PANTHER" id="PTHR21367:SF1">
    <property type="entry name" value="ARGINYL-TRNA--PROTEIN TRANSFERASE 1"/>
    <property type="match status" value="1"/>
</dbReference>
<dbReference type="InterPro" id="IPR017138">
    <property type="entry name" value="Asp_Glu_LeuTrfase"/>
</dbReference>
<comment type="subcellular location">
    <subcellularLocation>
        <location evidence="4">Cytoplasm</location>
    </subcellularLocation>
</comment>
<evidence type="ECO:0000313" key="7">
    <source>
        <dbReference type="EMBL" id="GAA5523590.1"/>
    </source>
</evidence>
<evidence type="ECO:0000256" key="4">
    <source>
        <dbReference type="HAMAP-Rule" id="MF_00689"/>
    </source>
</evidence>
<dbReference type="Pfam" id="PF04377">
    <property type="entry name" value="ATE_C"/>
    <property type="match status" value="1"/>
</dbReference>
<dbReference type="InterPro" id="IPR007471">
    <property type="entry name" value="N-end_Aminoacyl_Trfase_N"/>
</dbReference>
<dbReference type="NCBIfam" id="NF002342">
    <property type="entry name" value="PRK01305.1-3"/>
    <property type="match status" value="1"/>
</dbReference>
<dbReference type="EMBL" id="BAABRT010000001">
    <property type="protein sequence ID" value="GAA5523590.1"/>
    <property type="molecule type" value="Genomic_DNA"/>
</dbReference>
<dbReference type="RefSeq" id="WP_345547841.1">
    <property type="nucleotide sequence ID" value="NZ_BAABRT010000001.1"/>
</dbReference>
<evidence type="ECO:0000256" key="2">
    <source>
        <dbReference type="ARBA" id="ARBA00022679"/>
    </source>
</evidence>
<evidence type="ECO:0000256" key="1">
    <source>
        <dbReference type="ARBA" id="ARBA00022490"/>
    </source>
</evidence>
<comment type="catalytic activity">
    <reaction evidence="4">
        <text>N-terminal L-glutamyl-[protein] + L-leucyl-tRNA(Leu) = N-terminal L-leucyl-L-glutamyl-[protein] + tRNA(Leu) + H(+)</text>
        <dbReference type="Rhea" id="RHEA:50412"/>
        <dbReference type="Rhea" id="RHEA-COMP:9613"/>
        <dbReference type="Rhea" id="RHEA-COMP:9622"/>
        <dbReference type="Rhea" id="RHEA-COMP:12664"/>
        <dbReference type="Rhea" id="RHEA-COMP:12668"/>
        <dbReference type="ChEBI" id="CHEBI:15378"/>
        <dbReference type="ChEBI" id="CHEBI:64721"/>
        <dbReference type="ChEBI" id="CHEBI:78442"/>
        <dbReference type="ChEBI" id="CHEBI:78494"/>
        <dbReference type="ChEBI" id="CHEBI:133041"/>
        <dbReference type="EC" id="2.3.2.29"/>
    </reaction>
</comment>
<feature type="domain" description="N-end rule aminoacyl transferase C-terminal" evidence="6">
    <location>
        <begin position="108"/>
        <end position="229"/>
    </location>
</feature>
<dbReference type="PIRSF" id="PIRSF037208">
    <property type="entry name" value="ATE_pro_prd"/>
    <property type="match status" value="1"/>
</dbReference>
<name>A0ABP9WKG7_9GAMM</name>
<keyword evidence="3 4" id="KW-0012">Acyltransferase</keyword>
<evidence type="ECO:0000259" key="5">
    <source>
        <dbReference type="Pfam" id="PF04376"/>
    </source>
</evidence>
<sequence>MSNYSKLDSVRLLATLPHPCGYLPDEEATTVFVDPQTPIDQRLYSQLSDLGFRRSGTYLYRPQCANCRACVPVRVPVGLFRPSRSQRRCWKRNRDLEVFHVDSINTDEHYDLYARYIEHRHQDGEMYPPSRDQFQSFLTPAWGSTSYIELRVSGRLVATAVADVLTAGISAIYTFFDPDESHRGLGSYCILYEIECAKRLGLSSLYLGYWIEECHKMSYKRQFEPAEFLRDNRWSLGAS</sequence>
<dbReference type="InterPro" id="IPR016181">
    <property type="entry name" value="Acyl_CoA_acyltransferase"/>
</dbReference>
<dbReference type="HAMAP" id="MF_00689">
    <property type="entry name" value="Bpt"/>
    <property type="match status" value="1"/>
</dbReference>
<evidence type="ECO:0000256" key="3">
    <source>
        <dbReference type="ARBA" id="ARBA00023315"/>
    </source>
</evidence>
<dbReference type="Pfam" id="PF04376">
    <property type="entry name" value="ATE_N"/>
    <property type="match status" value="1"/>
</dbReference>
<protein>
    <recommendedName>
        <fullName evidence="4">Aspartate/glutamate leucyltransferase</fullName>
        <ecNumber evidence="4">2.3.2.29</ecNumber>
    </recommendedName>
</protein>
<dbReference type="InterPro" id="IPR007472">
    <property type="entry name" value="N-end_Aminoacyl_Trfase_C"/>
</dbReference>
<dbReference type="SUPFAM" id="SSF55729">
    <property type="entry name" value="Acyl-CoA N-acyltransferases (Nat)"/>
    <property type="match status" value="1"/>
</dbReference>
<keyword evidence="1 4" id="KW-0963">Cytoplasm</keyword>
<dbReference type="PANTHER" id="PTHR21367">
    <property type="entry name" value="ARGININE-TRNA-PROTEIN TRANSFERASE 1"/>
    <property type="match status" value="1"/>
</dbReference>
<comment type="function">
    <text evidence="4">Functions in the N-end rule pathway of protein degradation where it conjugates Leu from its aminoacyl-tRNA to the N-termini of proteins containing an N-terminal aspartate or glutamate.</text>
</comment>
<dbReference type="InterPro" id="IPR030700">
    <property type="entry name" value="N-end_Aminoacyl_Trfase"/>
</dbReference>
<evidence type="ECO:0000259" key="6">
    <source>
        <dbReference type="Pfam" id="PF04377"/>
    </source>
</evidence>
<proteinExistence type="inferred from homology"/>
<feature type="domain" description="N-end aminoacyl transferase N-terminal" evidence="5">
    <location>
        <begin position="18"/>
        <end position="88"/>
    </location>
</feature>
<comment type="similarity">
    <text evidence="4">Belongs to the R-transferase family. Bpt subfamily.</text>
</comment>
<keyword evidence="2 4" id="KW-0808">Transferase</keyword>
<comment type="caution">
    <text evidence="7">The sequence shown here is derived from an EMBL/GenBank/DDBJ whole genome shotgun (WGS) entry which is preliminary data.</text>
</comment>
<organism evidence="7 8">
    <name type="scientific">Microbulbifer aestuariivivens</name>
    <dbReference type="NCBI Taxonomy" id="1908308"/>
    <lineage>
        <taxon>Bacteria</taxon>
        <taxon>Pseudomonadati</taxon>
        <taxon>Pseudomonadota</taxon>
        <taxon>Gammaproteobacteria</taxon>
        <taxon>Cellvibrionales</taxon>
        <taxon>Microbulbiferaceae</taxon>
        <taxon>Microbulbifer</taxon>
    </lineage>
</organism>
<accession>A0ABP9WKG7</accession>